<keyword evidence="7 10" id="KW-1133">Transmembrane helix</keyword>
<evidence type="ECO:0000256" key="2">
    <source>
        <dbReference type="ARBA" id="ARBA00006012"/>
    </source>
</evidence>
<organism evidence="12 13">
    <name type="scientific">Puccinia striiformis</name>
    <dbReference type="NCBI Taxonomy" id="27350"/>
    <lineage>
        <taxon>Eukaryota</taxon>
        <taxon>Fungi</taxon>
        <taxon>Dikarya</taxon>
        <taxon>Basidiomycota</taxon>
        <taxon>Pucciniomycotina</taxon>
        <taxon>Pucciniomycetes</taxon>
        <taxon>Pucciniales</taxon>
        <taxon>Pucciniaceae</taxon>
        <taxon>Puccinia</taxon>
    </lineage>
</organism>
<feature type="transmembrane region" description="Helical" evidence="10">
    <location>
        <begin position="517"/>
        <end position="536"/>
    </location>
</feature>
<keyword evidence="6" id="KW-0067">ATP-binding</keyword>
<dbReference type="PANTHER" id="PTHR19241">
    <property type="entry name" value="ATP-BINDING CASSETTE TRANSPORTER"/>
    <property type="match status" value="1"/>
</dbReference>
<keyword evidence="3" id="KW-0813">Transport</keyword>
<dbReference type="InterPro" id="IPR027417">
    <property type="entry name" value="P-loop_NTPase"/>
</dbReference>
<evidence type="ECO:0000256" key="4">
    <source>
        <dbReference type="ARBA" id="ARBA00022692"/>
    </source>
</evidence>
<dbReference type="Pfam" id="PF06422">
    <property type="entry name" value="PDR_CDR"/>
    <property type="match status" value="1"/>
</dbReference>
<dbReference type="Pfam" id="PF14510">
    <property type="entry name" value="ABC_trans_N"/>
    <property type="match status" value="1"/>
</dbReference>
<feature type="transmembrane region" description="Helical" evidence="10">
    <location>
        <begin position="652"/>
        <end position="670"/>
    </location>
</feature>
<dbReference type="InterPro" id="IPR029481">
    <property type="entry name" value="ABC_trans_N"/>
</dbReference>
<feature type="transmembrane region" description="Helical" evidence="10">
    <location>
        <begin position="1152"/>
        <end position="1170"/>
    </location>
</feature>
<dbReference type="PROSITE" id="PS00211">
    <property type="entry name" value="ABC_TRANSPORTER_1"/>
    <property type="match status" value="1"/>
</dbReference>
<evidence type="ECO:0000256" key="10">
    <source>
        <dbReference type="SAM" id="Phobius"/>
    </source>
</evidence>
<dbReference type="InterPro" id="IPR043926">
    <property type="entry name" value="ABCG_dom"/>
</dbReference>
<feature type="compositionally biased region" description="Basic and acidic residues" evidence="9">
    <location>
        <begin position="40"/>
        <end position="54"/>
    </location>
</feature>
<feature type="transmembrane region" description="Helical" evidence="10">
    <location>
        <begin position="482"/>
        <end position="505"/>
    </location>
</feature>
<feature type="transmembrane region" description="Helical" evidence="10">
    <location>
        <begin position="567"/>
        <end position="587"/>
    </location>
</feature>
<comment type="caution">
    <text evidence="12">The sequence shown here is derived from an EMBL/GenBank/DDBJ whole genome shotgun (WGS) entry which is preliminary data.</text>
</comment>
<name>A0A2S4UXI1_9BASI</name>
<dbReference type="InterPro" id="IPR010929">
    <property type="entry name" value="PDR_CDR_ABC"/>
</dbReference>
<dbReference type="Proteomes" id="UP000239156">
    <property type="component" value="Unassembled WGS sequence"/>
</dbReference>
<dbReference type="InterPro" id="IPR013525">
    <property type="entry name" value="ABC2_TM"/>
</dbReference>
<keyword evidence="5" id="KW-0547">Nucleotide-binding</keyword>
<accession>A0A2S4UXI1</accession>
<evidence type="ECO:0000313" key="12">
    <source>
        <dbReference type="EMBL" id="POW01968.1"/>
    </source>
</evidence>
<comment type="subcellular location">
    <subcellularLocation>
        <location evidence="1">Membrane</location>
        <topology evidence="1">Multi-pass membrane protein</topology>
    </subcellularLocation>
</comment>
<feature type="domain" description="ABC transporter" evidence="11">
    <location>
        <begin position="162"/>
        <end position="423"/>
    </location>
</feature>
<feature type="transmembrane region" description="Helical" evidence="10">
    <location>
        <begin position="736"/>
        <end position="754"/>
    </location>
</feature>
<dbReference type="EMBL" id="PKSL01000150">
    <property type="protein sequence ID" value="POW01968.1"/>
    <property type="molecule type" value="Genomic_DNA"/>
</dbReference>
<dbReference type="GO" id="GO:0016020">
    <property type="term" value="C:membrane"/>
    <property type="evidence" value="ECO:0007669"/>
    <property type="project" value="UniProtKB-SubCell"/>
</dbReference>
<dbReference type="InterPro" id="IPR034003">
    <property type="entry name" value="ABCG_PDR_2"/>
</dbReference>
<feature type="domain" description="ABC transporter" evidence="11">
    <location>
        <begin position="809"/>
        <end position="1051"/>
    </location>
</feature>
<evidence type="ECO:0000256" key="6">
    <source>
        <dbReference type="ARBA" id="ARBA00022840"/>
    </source>
</evidence>
<proteinExistence type="inferred from homology"/>
<feature type="transmembrane region" description="Helical" evidence="10">
    <location>
        <begin position="1176"/>
        <end position="1197"/>
    </location>
</feature>
<dbReference type="GO" id="GO:0016887">
    <property type="term" value="F:ATP hydrolysis activity"/>
    <property type="evidence" value="ECO:0007669"/>
    <property type="project" value="InterPro"/>
</dbReference>
<dbReference type="VEuPathDB" id="FungiDB:PSHT_01365"/>
<dbReference type="Pfam" id="PF19055">
    <property type="entry name" value="ABC2_membrane_7"/>
    <property type="match status" value="1"/>
</dbReference>
<evidence type="ECO:0000256" key="9">
    <source>
        <dbReference type="SAM" id="MobiDB-lite"/>
    </source>
</evidence>
<evidence type="ECO:0000256" key="5">
    <source>
        <dbReference type="ARBA" id="ARBA00022741"/>
    </source>
</evidence>
<evidence type="ECO:0000256" key="8">
    <source>
        <dbReference type="ARBA" id="ARBA00023136"/>
    </source>
</evidence>
<sequence>MASQAPPDDLQNDLSILPLPTSTASRRDSSQTRADSMTGDFKDEKMLEIEKDSGLADSESTIEASIPTEDSVDVIRAEREFAALSRQLSKASSAGLHPDKEAQNGDDEFDLLTYLRGRSQARDEHGFKLKCLGVIFSNLSVSGMGGFRLNIRTFPDAIKEYLLFPLIFYMKNFVARPPKLLLQNFNGFVKPGEMCFVLGRPNAGCSTFLKVIANQRIGFMDVGGQVEYGGIDAKTMGKAYQGEVVYNPEDDVHHATLTVRPFHQGPATRLPQQTKSQFQQQVLELLLRMLGISHTKNTLVGNAWVRGVSGGERKRVSIAEMMATRASVLAWDNSTRGLDASTALQYAKSLRILTNIFGRLCRQVYFGPASQARQYFIDLGYKNMPRQTTADFLTGCTDSMSTAEEMEQIFLESPICKKVRQEMEEYRLHLAAENRDREEFIQAVKNDRSGAVHGKSPRTVSMFSQLKALVIRDLQLQLQDRIGLAFSWATAIAISIIIGSIYLNIPKTAAGAFTRGGVIFIGLLFNVFISFTQLPAQMLGRPIMWRQTAFCFYRPGALAMANSISDIPFSAPKIFLFSLILYMMAGLTRDGGAFFTYFIIVYFTFLALSSFFRFLGSISFSFDTAARMASALVMSMVLYSGYMIPEPAMKRWLVWLYYINPVNYAFSALMANEFKRLDISCEGPYILPNGPGYPTTLGPNQICTLRGSRPGNPIVSGADYIRASFNYSTHNVWRNFGIECGYIVLFMTCLFLAVENLALGSGMPAINVFAKENAERKKLNAALQAQKEAFRKGTAEQNLSGLISARKPFTWEGLTYDVQVPGGQRRLLNDIYGYVKPGTLTALMGSSGAGKTTLLDVLANRKTTGVIGGEVKVSGRAPGADFQRGTAYCEQQDVHEWTATVREAFRFSAYLRQPPSVSVEEKNAYVEEVIQLLELEDLADAMIGFPGFGLGVEARKRVTIGVELSAKPQLLLFLDEPTSGLDGQSAYNVVRFLRKLASAGQAILCTIHQPNALLFENFDRLLLLKKGGRCVYFGDIGPDSHIIRDYFARNGAVCPVEANPAEFMLEAIGGGAQRQMGGDKDWADRWLESEEHQENKREILLLNKTSSDHDDATPADSAPTQYAQTFIFQLKTVLARSSLACFRNADYQFTRLFNHITIGLLVGLTFFQVGDGVADLQYRIFSIFIAGVLPILIIAQVEPSFIMARMIFLREASSKTYSEQLVGPGWICLLDDLDGRMFAVTLGQAIAALSPSIFIASQINSPISVMMNLFCGVTVPHAQMPKFWRDWMYELDPYTRIISGLLVNELHEMPVVCKQPEFSVFQAPAGQTCGQWSETSSREEEDISRIQTRLLTVDTANSRRVINSSKA</sequence>
<dbReference type="Pfam" id="PF00005">
    <property type="entry name" value="ABC_tran"/>
    <property type="match status" value="2"/>
</dbReference>
<dbReference type="GO" id="GO:0140359">
    <property type="term" value="F:ABC-type transporter activity"/>
    <property type="evidence" value="ECO:0007669"/>
    <property type="project" value="InterPro"/>
</dbReference>
<keyword evidence="8 10" id="KW-0472">Membrane</keyword>
<dbReference type="PROSITE" id="PS50893">
    <property type="entry name" value="ABC_TRANSPORTER_2"/>
    <property type="match status" value="2"/>
</dbReference>
<dbReference type="VEuPathDB" id="FungiDB:PSTT_12114"/>
<dbReference type="InterPro" id="IPR017871">
    <property type="entry name" value="ABC_transporter-like_CS"/>
</dbReference>
<dbReference type="SMART" id="SM00382">
    <property type="entry name" value="AAA"/>
    <property type="match status" value="2"/>
</dbReference>
<feature type="transmembrane region" description="Helical" evidence="10">
    <location>
        <begin position="594"/>
        <end position="612"/>
    </location>
</feature>
<gene>
    <name evidence="12" type="ORF">PSTT_12114</name>
</gene>
<evidence type="ECO:0000313" key="13">
    <source>
        <dbReference type="Proteomes" id="UP000239156"/>
    </source>
</evidence>
<evidence type="ECO:0000256" key="1">
    <source>
        <dbReference type="ARBA" id="ARBA00004141"/>
    </source>
</evidence>
<dbReference type="CDD" id="cd03232">
    <property type="entry name" value="ABCG_PDR_domain2"/>
    <property type="match status" value="1"/>
</dbReference>
<protein>
    <recommendedName>
        <fullName evidence="11">ABC transporter domain-containing protein</fullName>
    </recommendedName>
</protein>
<dbReference type="Gene3D" id="3.40.50.300">
    <property type="entry name" value="P-loop containing nucleotide triphosphate hydrolases"/>
    <property type="match status" value="2"/>
</dbReference>
<dbReference type="FunFam" id="3.40.50.300:FF:000054">
    <property type="entry name" value="ABC multidrug transporter atrF"/>
    <property type="match status" value="1"/>
</dbReference>
<evidence type="ECO:0000259" key="11">
    <source>
        <dbReference type="PROSITE" id="PS50893"/>
    </source>
</evidence>
<evidence type="ECO:0000256" key="3">
    <source>
        <dbReference type="ARBA" id="ARBA00022448"/>
    </source>
</evidence>
<feature type="region of interest" description="Disordered" evidence="9">
    <location>
        <begin position="1"/>
        <end position="63"/>
    </location>
</feature>
<comment type="similarity">
    <text evidence="2">Belongs to the ABC transporter superfamily. ABCG family. PDR (TC 3.A.1.205) subfamily.</text>
</comment>
<keyword evidence="4 10" id="KW-0812">Transmembrane</keyword>
<reference evidence="12" key="1">
    <citation type="submission" date="2017-12" db="EMBL/GenBank/DDBJ databases">
        <title>Gene loss provides genomic basis for host adaptation in cereal stripe rust fungi.</title>
        <authorList>
            <person name="Xia C."/>
        </authorList>
    </citation>
    <scope>NUCLEOTIDE SEQUENCE [LARGE SCALE GENOMIC DNA]</scope>
    <source>
        <strain evidence="12">93-210</strain>
    </source>
</reference>
<dbReference type="GO" id="GO:0005524">
    <property type="term" value="F:ATP binding"/>
    <property type="evidence" value="ECO:0007669"/>
    <property type="project" value="UniProtKB-KW"/>
</dbReference>
<dbReference type="Pfam" id="PF01061">
    <property type="entry name" value="ABC2_membrane"/>
    <property type="match status" value="3"/>
</dbReference>
<evidence type="ECO:0000256" key="7">
    <source>
        <dbReference type="ARBA" id="ARBA00022989"/>
    </source>
</evidence>
<dbReference type="SUPFAM" id="SSF52540">
    <property type="entry name" value="P-loop containing nucleoside triphosphate hydrolases"/>
    <property type="match status" value="2"/>
</dbReference>
<feature type="transmembrane region" description="Helical" evidence="10">
    <location>
        <begin position="624"/>
        <end position="645"/>
    </location>
</feature>
<dbReference type="InterPro" id="IPR003593">
    <property type="entry name" value="AAA+_ATPase"/>
</dbReference>
<dbReference type="InterPro" id="IPR003439">
    <property type="entry name" value="ABC_transporter-like_ATP-bd"/>
</dbReference>
<keyword evidence="13" id="KW-1185">Reference proteome</keyword>